<dbReference type="eggNOG" id="COG0714">
    <property type="taxonomic scope" value="Bacteria"/>
</dbReference>
<sequence>MNLHTALSALSEALKANIPVMLHGAPGIGKTDGIESTAAGIKLPCLTEVLATMEAVDLRGLPCITGDSVSWSKPDFLARLERMGPEGVLFIDEANSNAQSVQVPLMQLAWKRQIGPHEIPTGWRIVMAGNRQSDRAAAQRMGTALANRLLHLDIDPPNSQDDVRAWAKWAAGAQIHPMVIAFIMLRGGPNGVQGAPGYQPGLLFDFRPDDANARAFPTPRAWSQVSKIADAPDAVRLHLVAGLVGEKAACEFEGFVQVYRSAPPVLSIIANPAGAPVPTQPGVQYAVSLALARAANAGNFSAVLQYVRRVGREFEIVTATDAIRRNPDLTDTSAFIDWAARNSDVTI</sequence>
<dbReference type="Proteomes" id="UP000007136">
    <property type="component" value="Chromosome"/>
</dbReference>
<evidence type="ECO:0000313" key="1">
    <source>
        <dbReference type="EMBL" id="ACB80852.1"/>
    </source>
</evidence>
<dbReference type="RefSeq" id="WP_012454574.1">
    <property type="nucleotide sequence ID" value="NC_010725.1"/>
</dbReference>
<dbReference type="SUPFAM" id="SSF52540">
    <property type="entry name" value="P-loop containing nucleoside triphosphate hydrolases"/>
    <property type="match status" value="1"/>
</dbReference>
<reference evidence="1" key="1">
    <citation type="submission" date="2008-04" db="EMBL/GenBank/DDBJ databases">
        <title>Complete sequence of chromosome of Methylobacterium populi BJ001.</title>
        <authorList>
            <consortium name="US DOE Joint Genome Institute"/>
            <person name="Copeland A."/>
            <person name="Lucas S."/>
            <person name="Lapidus A."/>
            <person name="Glavina del Rio T."/>
            <person name="Dalin E."/>
            <person name="Tice H."/>
            <person name="Bruce D."/>
            <person name="Goodwin L."/>
            <person name="Pitluck S."/>
            <person name="Chertkov O."/>
            <person name="Brettin T."/>
            <person name="Detter J.C."/>
            <person name="Han C."/>
            <person name="Kuske C.R."/>
            <person name="Schmutz J."/>
            <person name="Larimer F."/>
            <person name="Land M."/>
            <person name="Hauser L."/>
            <person name="Kyrpides N."/>
            <person name="Mikhailova N."/>
            <person name="Marx C."/>
            <person name="Richardson P."/>
        </authorList>
    </citation>
    <scope>NUCLEOTIDE SEQUENCE [LARGE SCALE GENOMIC DNA]</scope>
    <source>
        <strain evidence="1">BJ001</strain>
    </source>
</reference>
<name>B1ZCY3_METPB</name>
<gene>
    <name evidence="1" type="ordered locus">Mpop_2697</name>
</gene>
<dbReference type="OrthoDB" id="9808317at2"/>
<dbReference type="Gene3D" id="3.40.50.300">
    <property type="entry name" value="P-loop containing nucleotide triphosphate hydrolases"/>
    <property type="match status" value="1"/>
</dbReference>
<organism evidence="1 2">
    <name type="scientific">Methylorubrum populi (strain ATCC BAA-705 / NCIMB 13946 / BJ001)</name>
    <name type="common">Methylobacterium populi</name>
    <dbReference type="NCBI Taxonomy" id="441620"/>
    <lineage>
        <taxon>Bacteria</taxon>
        <taxon>Pseudomonadati</taxon>
        <taxon>Pseudomonadota</taxon>
        <taxon>Alphaproteobacteria</taxon>
        <taxon>Hyphomicrobiales</taxon>
        <taxon>Methylobacteriaceae</taxon>
        <taxon>Methylorubrum</taxon>
    </lineage>
</organism>
<evidence type="ECO:0000313" key="2">
    <source>
        <dbReference type="Proteomes" id="UP000007136"/>
    </source>
</evidence>
<dbReference type="EMBL" id="CP001029">
    <property type="protein sequence ID" value="ACB80852.1"/>
    <property type="molecule type" value="Genomic_DNA"/>
</dbReference>
<dbReference type="AlphaFoldDB" id="B1ZCY3"/>
<proteinExistence type="predicted"/>
<dbReference type="KEGG" id="mpo:Mpop_2697"/>
<dbReference type="InterPro" id="IPR027417">
    <property type="entry name" value="P-loop_NTPase"/>
</dbReference>
<dbReference type="STRING" id="441620.Mpop_2697"/>
<protein>
    <submittedName>
        <fullName evidence="1">ATPase associated with various cellular activities AAA_5</fullName>
    </submittedName>
</protein>
<dbReference type="HOGENOM" id="CLU_053995_1_1_5"/>
<accession>B1ZCY3</accession>